<accession>A0A0F9P1X6</accession>
<gene>
    <name evidence="1" type="ORF">LCGC14_0956720</name>
</gene>
<reference evidence="1" key="1">
    <citation type="journal article" date="2015" name="Nature">
        <title>Complex archaea that bridge the gap between prokaryotes and eukaryotes.</title>
        <authorList>
            <person name="Spang A."/>
            <person name="Saw J.H."/>
            <person name="Jorgensen S.L."/>
            <person name="Zaremba-Niedzwiedzka K."/>
            <person name="Martijn J."/>
            <person name="Lind A.E."/>
            <person name="van Eijk R."/>
            <person name="Schleper C."/>
            <person name="Guy L."/>
            <person name="Ettema T.J."/>
        </authorList>
    </citation>
    <scope>NUCLEOTIDE SEQUENCE</scope>
</reference>
<organism evidence="1">
    <name type="scientific">marine sediment metagenome</name>
    <dbReference type="NCBI Taxonomy" id="412755"/>
    <lineage>
        <taxon>unclassified sequences</taxon>
        <taxon>metagenomes</taxon>
        <taxon>ecological metagenomes</taxon>
    </lineage>
</organism>
<sequence>MSFYCIECGKEYICSLEERLNKIRVNEFTTHCFGCNDYTLFKIKENVIKVETQNIECHYKKNCVIYNTNKSTEYCTNSEHKKCVIYLYKEILKGEE</sequence>
<proteinExistence type="predicted"/>
<evidence type="ECO:0000313" key="1">
    <source>
        <dbReference type="EMBL" id="KKN18352.1"/>
    </source>
</evidence>
<comment type="caution">
    <text evidence="1">The sequence shown here is derived from an EMBL/GenBank/DDBJ whole genome shotgun (WGS) entry which is preliminary data.</text>
</comment>
<name>A0A0F9P1X6_9ZZZZ</name>
<protein>
    <submittedName>
        <fullName evidence="1">Uncharacterized protein</fullName>
    </submittedName>
</protein>
<dbReference type="AlphaFoldDB" id="A0A0F9P1X6"/>
<dbReference type="EMBL" id="LAZR01003436">
    <property type="protein sequence ID" value="KKN18352.1"/>
    <property type="molecule type" value="Genomic_DNA"/>
</dbReference>